<dbReference type="RefSeq" id="WP_003103485.1">
    <property type="nucleotide sequence ID" value="NZ_AP014839.1"/>
</dbReference>
<reference evidence="7" key="1">
    <citation type="submission" date="2015-06" db="EMBL/GenBank/DDBJ databases">
        <authorList>
            <person name="Radhakrishnan R."/>
            <person name="Underwood A."/>
            <person name="Al-Shahib A."/>
        </authorList>
    </citation>
    <scope>NUCLEOTIDE SEQUENCE</scope>
    <source>
        <strain evidence="7">P19_London_7_VIM_2_05_10</strain>
    </source>
</reference>
<keyword evidence="3 5" id="KW-1133">Transmembrane helix</keyword>
<evidence type="ECO:0000313" key="10">
    <source>
        <dbReference type="Proteomes" id="UP000045039"/>
    </source>
</evidence>
<keyword evidence="2 5" id="KW-0812">Transmembrane</keyword>
<evidence type="ECO:0000256" key="4">
    <source>
        <dbReference type="ARBA" id="ARBA00023136"/>
    </source>
</evidence>
<comment type="subcellular location">
    <subcellularLocation>
        <location evidence="1">Membrane</location>
        <topology evidence="1">Multi-pass membrane protein</topology>
    </subcellularLocation>
</comment>
<dbReference type="Proteomes" id="UP000045039">
    <property type="component" value="Unassembled WGS sequence"/>
</dbReference>
<gene>
    <name evidence="8" type="ORF">CAZ10_03685</name>
    <name evidence="9" type="ORF">IPC1295_03200</name>
    <name evidence="7" type="ORF">PAERUG_P19_London_7_VIM_2_05_10_05403</name>
</gene>
<sequence>MCASLTRLFDGRAMGRALAVSLPLFVLYSASGDANWLLANIATISVAVVVERVGSAPLAALGQGVAIILGFLGLSFALAWGAAFAIACAALAAAAVALSGLDTRLRTLGNFVFIPVLYLACEVAATHRAALSLVPYLVVATLPSVALAGVDTLRHAALARRYGTLLRWRGAHLTGHAAAHDELLQAVLAVTLAVACSATLVAWRHIEYGQWAIWSSASVVTGNAASAHLKLRDRGLGALLGVPLGLAVGAALPHVLLVHTLATLASVLTLVGFRHYATGFAARCACIACASWAIQQSPLVASLRVAEVLAGGAIGVASVWLVRFLARN</sequence>
<evidence type="ECO:0000256" key="2">
    <source>
        <dbReference type="ARBA" id="ARBA00022692"/>
    </source>
</evidence>
<feature type="transmembrane region" description="Helical" evidence="5">
    <location>
        <begin position="108"/>
        <end position="127"/>
    </location>
</feature>
<dbReference type="Proteomes" id="UP000194857">
    <property type="component" value="Unassembled WGS sequence"/>
</dbReference>
<comment type="caution">
    <text evidence="8">The sequence shown here is derived from an EMBL/GenBank/DDBJ whole genome shotgun (WGS) entry which is preliminary data.</text>
</comment>
<dbReference type="InterPro" id="IPR049453">
    <property type="entry name" value="Memb_transporter_dom"/>
</dbReference>
<dbReference type="EMBL" id="NSNE01000001">
    <property type="protein sequence ID" value="RPM23526.1"/>
    <property type="molecule type" value="Genomic_DNA"/>
</dbReference>
<feature type="transmembrane region" description="Helical" evidence="5">
    <location>
        <begin position="306"/>
        <end position="326"/>
    </location>
</feature>
<accession>A0A0C7CZR4</accession>
<feature type="transmembrane region" description="Helical" evidence="5">
    <location>
        <begin position="65"/>
        <end position="96"/>
    </location>
</feature>
<reference evidence="9 12" key="5">
    <citation type="submission" date="2019-01" db="EMBL/GenBank/DDBJ databases">
        <title>The Pseudomonas aeruginosa pan-genome provides new insights on its population structure, horizontal gene transfer and pathogenicity.</title>
        <authorList>
            <person name="Freschi L."/>
            <person name="Vincent A.T."/>
            <person name="Jeukens J."/>
            <person name="Emond-Rheault J.-G."/>
            <person name="Kukavica-Ibrulj I."/>
            <person name="Dupont M.-J."/>
            <person name="Charette S.J."/>
            <person name="Boyle B."/>
            <person name="Levesque R.C."/>
        </authorList>
    </citation>
    <scope>NUCLEOTIDE SEQUENCE [LARGE SCALE GENOMIC DNA]</scope>
    <source>
        <strain evidence="9 12">PA-W36</strain>
    </source>
</reference>
<evidence type="ECO:0000259" key="6">
    <source>
        <dbReference type="Pfam" id="PF13515"/>
    </source>
</evidence>
<evidence type="ECO:0000256" key="1">
    <source>
        <dbReference type="ARBA" id="ARBA00004141"/>
    </source>
</evidence>
<dbReference type="EMBL" id="NFFZ01000002">
    <property type="protein sequence ID" value="OTI64883.1"/>
    <property type="molecule type" value="Genomic_DNA"/>
</dbReference>
<evidence type="ECO:0000313" key="12">
    <source>
        <dbReference type="Proteomes" id="UP000284767"/>
    </source>
</evidence>
<feature type="transmembrane region" description="Helical" evidence="5">
    <location>
        <begin position="133"/>
        <end position="153"/>
    </location>
</feature>
<organism evidence="8 11">
    <name type="scientific">Pseudomonas aeruginosa</name>
    <dbReference type="NCBI Taxonomy" id="287"/>
    <lineage>
        <taxon>Bacteria</taxon>
        <taxon>Pseudomonadati</taxon>
        <taxon>Pseudomonadota</taxon>
        <taxon>Gammaproteobacteria</taxon>
        <taxon>Pseudomonadales</taxon>
        <taxon>Pseudomonadaceae</taxon>
        <taxon>Pseudomonas</taxon>
    </lineage>
</organism>
<dbReference type="Pfam" id="PF13515">
    <property type="entry name" value="FUSC_2"/>
    <property type="match status" value="1"/>
</dbReference>
<reference evidence="9 12" key="4">
    <citation type="submission" date="2017-08" db="EMBL/GenBank/DDBJ databases">
        <authorList>
            <person name="Feschi L."/>
            <person name="Jeukens J."/>
            <person name="Emond-Rheault J.-G."/>
            <person name="Kukavica-Ibrulj I."/>
            <person name="Boyle B."/>
            <person name="Levesque R.C."/>
        </authorList>
    </citation>
    <scope>NUCLEOTIDE SEQUENCE [LARGE SCALE GENOMIC DNA]</scope>
    <source>
        <strain evidence="9 12">PA-W36</strain>
    </source>
</reference>
<protein>
    <submittedName>
        <fullName evidence="8">FUSC family protein</fullName>
    </submittedName>
</protein>
<reference evidence="10" key="2">
    <citation type="submission" date="2015-06" db="EMBL/GenBank/DDBJ databases">
        <authorList>
            <person name="Radhakrishnan Rajesh"/>
            <person name="Underwood Anthony"/>
            <person name="Al-Shahib Ali"/>
        </authorList>
    </citation>
    <scope>NUCLEOTIDE SEQUENCE [LARGE SCALE GENOMIC DNA]</scope>
    <source>
        <strain evidence="10">P19_London_7_VIM_2_05_10</strain>
    </source>
</reference>
<proteinExistence type="predicted"/>
<evidence type="ECO:0000313" key="7">
    <source>
        <dbReference type="EMBL" id="CRP74114.1"/>
    </source>
</evidence>
<evidence type="ECO:0000313" key="8">
    <source>
        <dbReference type="EMBL" id="OTI64883.1"/>
    </source>
</evidence>
<evidence type="ECO:0000313" key="11">
    <source>
        <dbReference type="Proteomes" id="UP000194857"/>
    </source>
</evidence>
<dbReference type="GO" id="GO:0016020">
    <property type="term" value="C:membrane"/>
    <property type="evidence" value="ECO:0007669"/>
    <property type="project" value="UniProtKB-SubCell"/>
</dbReference>
<evidence type="ECO:0000256" key="3">
    <source>
        <dbReference type="ARBA" id="ARBA00022989"/>
    </source>
</evidence>
<dbReference type="EMBL" id="CVVU01000240">
    <property type="protein sequence ID" value="CRP74114.1"/>
    <property type="molecule type" value="Genomic_DNA"/>
</dbReference>
<feature type="domain" description="Integral membrane bound transporter" evidence="6">
    <location>
        <begin position="198"/>
        <end position="317"/>
    </location>
</feature>
<name>A0A0C7CZR4_PSEAI</name>
<dbReference type="AlphaFoldDB" id="A0A0C7CZR4"/>
<dbReference type="Proteomes" id="UP000284767">
    <property type="component" value="Unassembled WGS sequence"/>
</dbReference>
<reference evidence="8 11" key="3">
    <citation type="submission" date="2017-05" db="EMBL/GenBank/DDBJ databases">
        <authorList>
            <person name="Song R."/>
            <person name="Chenine A.L."/>
            <person name="Ruprecht R.M."/>
        </authorList>
    </citation>
    <scope>NUCLEOTIDE SEQUENCE [LARGE SCALE GENOMIC DNA]</scope>
    <source>
        <strain evidence="8 11">S567_C10_BS</strain>
    </source>
</reference>
<keyword evidence="4 5" id="KW-0472">Membrane</keyword>
<evidence type="ECO:0000313" key="9">
    <source>
        <dbReference type="EMBL" id="RPM23526.1"/>
    </source>
</evidence>
<evidence type="ECO:0000256" key="5">
    <source>
        <dbReference type="SAM" id="Phobius"/>
    </source>
</evidence>
<feature type="transmembrane region" description="Helical" evidence="5">
    <location>
        <begin position="236"/>
        <end position="256"/>
    </location>
</feature>